<reference evidence="1 2" key="1">
    <citation type="submission" date="2017-11" db="EMBL/GenBank/DDBJ databases">
        <title>Population delineation of vibrios coincides with oyster pathogenicity.</title>
        <authorList>
            <person name="Bruto M."/>
            <person name="Labreuche Y."/>
            <person name="James A."/>
            <person name="Piel D."/>
            <person name="Chenivesse S."/>
            <person name="Petton B."/>
            <person name="Polz M.F."/>
            <person name="Le Roux F."/>
        </authorList>
    </citation>
    <scope>NUCLEOTIDE SEQUENCE [LARGE SCALE GENOMIC DNA]</scope>
    <source>
        <strain evidence="1 2">1F_55</strain>
    </source>
</reference>
<dbReference type="AlphaFoldDB" id="A0A2T5E5V6"/>
<dbReference type="Proteomes" id="UP000244080">
    <property type="component" value="Unassembled WGS sequence"/>
</dbReference>
<gene>
    <name evidence="1" type="ORF">CWO36_20675</name>
</gene>
<name>A0A2T5E5V6_VIBSP</name>
<sequence length="96" mass="10724">MSNISISEHSFIESLIEEVKLDKLNGSPEHFISVADRTIDKLGAGLTNREQLSELIADKLNSVKTKTGKANRNLGYEKHLLPIAREAYSEINMVNK</sequence>
<protein>
    <submittedName>
        <fullName evidence="1">Uncharacterized protein</fullName>
    </submittedName>
</protein>
<evidence type="ECO:0000313" key="1">
    <source>
        <dbReference type="EMBL" id="PTP14711.1"/>
    </source>
</evidence>
<organism evidence="1 2">
    <name type="scientific">Vibrio splendidus</name>
    <dbReference type="NCBI Taxonomy" id="29497"/>
    <lineage>
        <taxon>Bacteria</taxon>
        <taxon>Pseudomonadati</taxon>
        <taxon>Pseudomonadota</taxon>
        <taxon>Gammaproteobacteria</taxon>
        <taxon>Vibrionales</taxon>
        <taxon>Vibrionaceae</taxon>
        <taxon>Vibrio</taxon>
    </lineage>
</organism>
<proteinExistence type="predicted"/>
<comment type="caution">
    <text evidence="1">The sequence shown here is derived from an EMBL/GenBank/DDBJ whole genome shotgun (WGS) entry which is preliminary data.</text>
</comment>
<dbReference type="RefSeq" id="WP_017086927.1">
    <property type="nucleotide sequence ID" value="NZ_CAWNZY010000055.1"/>
</dbReference>
<evidence type="ECO:0000313" key="2">
    <source>
        <dbReference type="Proteomes" id="UP000244080"/>
    </source>
</evidence>
<dbReference type="EMBL" id="PIGA01000043">
    <property type="protein sequence ID" value="PTP14711.1"/>
    <property type="molecule type" value="Genomic_DNA"/>
</dbReference>
<accession>A0A2T5E5V6</accession>